<dbReference type="CDD" id="cd00087">
    <property type="entry name" value="FReD"/>
    <property type="match status" value="1"/>
</dbReference>
<dbReference type="GeneID" id="101895310"/>
<dbReference type="VEuPathDB" id="VectorBase:MDOMA2_006998"/>
<dbReference type="SMART" id="SM00186">
    <property type="entry name" value="FBG"/>
    <property type="match status" value="1"/>
</dbReference>
<keyword evidence="6" id="KW-1185">Reference proteome</keyword>
<dbReference type="PANTHER" id="PTHR19143:SF327">
    <property type="entry name" value="FI21813P1-RELATED"/>
    <property type="match status" value="1"/>
</dbReference>
<dbReference type="Pfam" id="PF00147">
    <property type="entry name" value="Fibrinogen_C"/>
    <property type="match status" value="1"/>
</dbReference>
<dbReference type="InterPro" id="IPR036056">
    <property type="entry name" value="Fibrinogen-like_C"/>
</dbReference>
<reference evidence="5" key="1">
    <citation type="submission" date="2020-05" db="UniProtKB">
        <authorList>
            <consortium name="EnsemblMetazoa"/>
        </authorList>
    </citation>
    <scope>IDENTIFICATION</scope>
    <source>
        <strain evidence="5">Aabys</strain>
    </source>
</reference>
<evidence type="ECO:0000313" key="6">
    <source>
        <dbReference type="Proteomes" id="UP001652621"/>
    </source>
</evidence>
<keyword evidence="1" id="KW-1015">Disulfide bond</keyword>
<evidence type="ECO:0000256" key="1">
    <source>
        <dbReference type="ARBA" id="ARBA00023157"/>
    </source>
</evidence>
<dbReference type="GO" id="GO:0005615">
    <property type="term" value="C:extracellular space"/>
    <property type="evidence" value="ECO:0007669"/>
    <property type="project" value="TreeGrafter"/>
</dbReference>
<dbReference type="AlphaFoldDB" id="A0A1I8MT00"/>
<evidence type="ECO:0000256" key="3">
    <source>
        <dbReference type="SAM" id="SignalP"/>
    </source>
</evidence>
<accession>A0A1I8MT00</accession>
<dbReference type="SUPFAM" id="SSF56496">
    <property type="entry name" value="Fibrinogen C-terminal domain-like"/>
    <property type="match status" value="1"/>
</dbReference>
<keyword evidence="2" id="KW-0175">Coiled coil</keyword>
<dbReference type="eggNOG" id="KOG2579">
    <property type="taxonomic scope" value="Eukaryota"/>
</dbReference>
<evidence type="ECO:0000259" key="4">
    <source>
        <dbReference type="PROSITE" id="PS51406"/>
    </source>
</evidence>
<name>A0A1I8MT00_MUSDO</name>
<evidence type="ECO:0000313" key="7">
    <source>
        <dbReference type="RefSeq" id="XP_058981359.1"/>
    </source>
</evidence>
<dbReference type="PANTHER" id="PTHR19143">
    <property type="entry name" value="FIBRINOGEN/TENASCIN/ANGIOPOEITIN"/>
    <property type="match status" value="1"/>
</dbReference>
<proteinExistence type="predicted"/>
<dbReference type="PROSITE" id="PS00514">
    <property type="entry name" value="FIBRINOGEN_C_1"/>
    <property type="match status" value="1"/>
</dbReference>
<evidence type="ECO:0000313" key="5">
    <source>
        <dbReference type="EnsemblMetazoa" id="MDOA008145-PA"/>
    </source>
</evidence>
<dbReference type="STRING" id="7370.A0A1I8MT00"/>
<protein>
    <submittedName>
        <fullName evidence="7">Ficolin-2 isoform X1</fullName>
    </submittedName>
</protein>
<sequence length="274" mass="31649">MGISTKSQVFAISLIFLNILNGIQMEELEQSQKNETLILFDIHGKLNELEESFLHTHKRLEETQKNLTECLNENPQISGILEKIQKLESSVKEIRENTKKSGDIVIQRRMDGSEDFFRSWADYKQGFGNSSGEFFIGLDKLNKLTNSRPYELLIIIEDWENDCRFARYDQFIIGNEAEKYVLKELGKYSGSATDGLSYSLGQKFSTKDQDNDMSVNSCAVEYTGAWWYKKCHRSNLNGRYLQGTTTQYGKGVVWQPLKGDYYSMKFVEMILRPT</sequence>
<dbReference type="Proteomes" id="UP001652621">
    <property type="component" value="Unplaced"/>
</dbReference>
<organism evidence="5">
    <name type="scientific">Musca domestica</name>
    <name type="common">House fly</name>
    <dbReference type="NCBI Taxonomy" id="7370"/>
    <lineage>
        <taxon>Eukaryota</taxon>
        <taxon>Metazoa</taxon>
        <taxon>Ecdysozoa</taxon>
        <taxon>Arthropoda</taxon>
        <taxon>Hexapoda</taxon>
        <taxon>Insecta</taxon>
        <taxon>Pterygota</taxon>
        <taxon>Neoptera</taxon>
        <taxon>Endopterygota</taxon>
        <taxon>Diptera</taxon>
        <taxon>Brachycera</taxon>
        <taxon>Muscomorpha</taxon>
        <taxon>Muscoidea</taxon>
        <taxon>Muscidae</taxon>
        <taxon>Musca</taxon>
    </lineage>
</organism>
<feature type="coiled-coil region" evidence="2">
    <location>
        <begin position="46"/>
        <end position="97"/>
    </location>
</feature>
<keyword evidence="3" id="KW-0732">Signal</keyword>
<feature type="domain" description="Fibrinogen C-terminal" evidence="4">
    <location>
        <begin position="61"/>
        <end position="274"/>
    </location>
</feature>
<dbReference type="EnsemblMetazoa" id="MDOA008145-RA">
    <property type="protein sequence ID" value="MDOA008145-PA"/>
    <property type="gene ID" value="MDOA008145"/>
</dbReference>
<dbReference type="InterPro" id="IPR050373">
    <property type="entry name" value="Fibrinogen_C-term_domain"/>
</dbReference>
<feature type="chain" id="PRO_5044560798" evidence="3">
    <location>
        <begin position="26"/>
        <end position="274"/>
    </location>
</feature>
<dbReference type="InterPro" id="IPR014716">
    <property type="entry name" value="Fibrinogen_a/b/g_C_1"/>
</dbReference>
<gene>
    <name evidence="7" type="primary">LOC101895310</name>
</gene>
<dbReference type="VEuPathDB" id="VectorBase:MDOA008145"/>
<dbReference type="InterPro" id="IPR020837">
    <property type="entry name" value="Fibrinogen_CS"/>
</dbReference>
<feature type="signal peptide" evidence="3">
    <location>
        <begin position="1"/>
        <end position="25"/>
    </location>
</feature>
<dbReference type="Gene3D" id="3.90.215.10">
    <property type="entry name" value="Gamma Fibrinogen, chain A, domain 1"/>
    <property type="match status" value="1"/>
</dbReference>
<evidence type="ECO:0000256" key="2">
    <source>
        <dbReference type="SAM" id="Coils"/>
    </source>
</evidence>
<dbReference type="PROSITE" id="PS51406">
    <property type="entry name" value="FIBRINOGEN_C_2"/>
    <property type="match status" value="1"/>
</dbReference>
<dbReference type="InterPro" id="IPR002181">
    <property type="entry name" value="Fibrinogen_a/b/g_C_dom"/>
</dbReference>
<dbReference type="RefSeq" id="XP_058981359.1">
    <property type="nucleotide sequence ID" value="XM_059125376.1"/>
</dbReference>
<reference evidence="7" key="2">
    <citation type="submission" date="2025-05" db="UniProtKB">
        <authorList>
            <consortium name="RefSeq"/>
        </authorList>
    </citation>
    <scope>IDENTIFICATION</scope>
    <source>
        <strain evidence="7">Aabys</strain>
        <tissue evidence="7">Whole body</tissue>
    </source>
</reference>